<accession>A0A6J5RT30</accession>
<dbReference type="PROSITE" id="PS51257">
    <property type="entry name" value="PROKAR_LIPOPROTEIN"/>
    <property type="match status" value="1"/>
</dbReference>
<dbReference type="InterPro" id="IPR001940">
    <property type="entry name" value="Peptidase_S1C"/>
</dbReference>
<evidence type="ECO:0000313" key="2">
    <source>
        <dbReference type="EMBL" id="CAB4196748.1"/>
    </source>
</evidence>
<evidence type="ECO:0000256" key="1">
    <source>
        <dbReference type="ARBA" id="ARBA00022801"/>
    </source>
</evidence>
<protein>
    <submittedName>
        <fullName evidence="2">Trypsin-like peptidase domain containing protein</fullName>
    </submittedName>
</protein>
<dbReference type="PANTHER" id="PTHR43019:SF23">
    <property type="entry name" value="PROTEASE DO-LIKE 5, CHLOROPLASTIC"/>
    <property type="match status" value="1"/>
</dbReference>
<dbReference type="SUPFAM" id="SSF50494">
    <property type="entry name" value="Trypsin-like serine proteases"/>
    <property type="match status" value="1"/>
</dbReference>
<dbReference type="PANTHER" id="PTHR43019">
    <property type="entry name" value="SERINE ENDOPROTEASE DEGS"/>
    <property type="match status" value="1"/>
</dbReference>
<dbReference type="InterPro" id="IPR009003">
    <property type="entry name" value="Peptidase_S1_PA"/>
</dbReference>
<reference evidence="2" key="1">
    <citation type="submission" date="2020-05" db="EMBL/GenBank/DDBJ databases">
        <authorList>
            <person name="Chiriac C."/>
            <person name="Salcher M."/>
            <person name="Ghai R."/>
            <person name="Kavagutti S V."/>
        </authorList>
    </citation>
    <scope>NUCLEOTIDE SEQUENCE</scope>
</reference>
<name>A0A6J5RT30_9CAUD</name>
<gene>
    <name evidence="2" type="ORF">UFOVP1290_268</name>
</gene>
<dbReference type="GO" id="GO:0006508">
    <property type="term" value="P:proteolysis"/>
    <property type="evidence" value="ECO:0007669"/>
    <property type="project" value="InterPro"/>
</dbReference>
<dbReference type="PRINTS" id="PR00834">
    <property type="entry name" value="PROTEASES2C"/>
</dbReference>
<organism evidence="2">
    <name type="scientific">uncultured Caudovirales phage</name>
    <dbReference type="NCBI Taxonomy" id="2100421"/>
    <lineage>
        <taxon>Viruses</taxon>
        <taxon>Duplodnaviria</taxon>
        <taxon>Heunggongvirae</taxon>
        <taxon>Uroviricota</taxon>
        <taxon>Caudoviricetes</taxon>
        <taxon>Peduoviridae</taxon>
        <taxon>Maltschvirus</taxon>
        <taxon>Maltschvirus maltsch</taxon>
    </lineage>
</organism>
<proteinExistence type="predicted"/>
<dbReference type="Gene3D" id="2.40.10.10">
    <property type="entry name" value="Trypsin-like serine proteases"/>
    <property type="match status" value="2"/>
</dbReference>
<sequence>MKKIFVAIFLIVSFLFGCCANNNAVRQTQVLEERYRTQQIIRHIEDATIAFQIIDVFGNPLTYCGGVWISKHKLITAKHCAQATLSDEILPDLLIIKSKIEFRLKSEIDTYNYPFVASSVKAHEAEIIFADSSSDLAILNVKENIDHTYVNINKSPLNIGDSVHIMGHTSGLLYSYLPGSISMFRLFNEADRNVKIIQIMSAAWKGNSGGGAFDSSGELIGICSFVRKDTPDMSFFVSYEEINYHITNNKINLD</sequence>
<keyword evidence="1" id="KW-0378">Hydrolase</keyword>
<dbReference type="InterPro" id="IPR043504">
    <property type="entry name" value="Peptidase_S1_PA_chymotrypsin"/>
</dbReference>
<dbReference type="EMBL" id="LR797252">
    <property type="protein sequence ID" value="CAB4196748.1"/>
    <property type="molecule type" value="Genomic_DNA"/>
</dbReference>
<dbReference type="Pfam" id="PF13365">
    <property type="entry name" value="Trypsin_2"/>
    <property type="match status" value="1"/>
</dbReference>
<dbReference type="GO" id="GO:0004252">
    <property type="term" value="F:serine-type endopeptidase activity"/>
    <property type="evidence" value="ECO:0007669"/>
    <property type="project" value="InterPro"/>
</dbReference>